<dbReference type="PANTHER" id="PTHR42837">
    <property type="entry name" value="REGULATOR OF SIGMA-E PROTEASE RSEP"/>
    <property type="match status" value="1"/>
</dbReference>
<dbReference type="EMBL" id="BART01019001">
    <property type="protein sequence ID" value="GAG80639.1"/>
    <property type="molecule type" value="Genomic_DNA"/>
</dbReference>
<keyword evidence="7" id="KW-1133">Transmembrane helix</keyword>
<evidence type="ECO:0000259" key="10">
    <source>
        <dbReference type="Pfam" id="PF02163"/>
    </source>
</evidence>
<keyword evidence="8" id="KW-0482">Metalloprotease</keyword>
<evidence type="ECO:0000256" key="7">
    <source>
        <dbReference type="ARBA" id="ARBA00022989"/>
    </source>
</evidence>
<keyword evidence="4" id="KW-0812">Transmembrane</keyword>
<comment type="subcellular location">
    <subcellularLocation>
        <location evidence="2">Membrane</location>
        <topology evidence="2">Multi-pass membrane protein</topology>
    </subcellularLocation>
</comment>
<dbReference type="GO" id="GO:0004222">
    <property type="term" value="F:metalloendopeptidase activity"/>
    <property type="evidence" value="ECO:0007669"/>
    <property type="project" value="InterPro"/>
</dbReference>
<feature type="domain" description="Peptidase M50" evidence="10">
    <location>
        <begin position="9"/>
        <end position="75"/>
    </location>
</feature>
<proteinExistence type="predicted"/>
<evidence type="ECO:0000256" key="2">
    <source>
        <dbReference type="ARBA" id="ARBA00004141"/>
    </source>
</evidence>
<dbReference type="GO" id="GO:0016020">
    <property type="term" value="C:membrane"/>
    <property type="evidence" value="ECO:0007669"/>
    <property type="project" value="UniProtKB-SubCell"/>
</dbReference>
<comment type="cofactor">
    <cofactor evidence="1">
        <name>Zn(2+)</name>
        <dbReference type="ChEBI" id="CHEBI:29105"/>
    </cofactor>
</comment>
<evidence type="ECO:0000256" key="6">
    <source>
        <dbReference type="ARBA" id="ARBA00022833"/>
    </source>
</evidence>
<dbReference type="Pfam" id="PF02163">
    <property type="entry name" value="Peptidase_M50"/>
    <property type="match status" value="1"/>
</dbReference>
<comment type="caution">
    <text evidence="11">The sequence shown here is derived from an EMBL/GenBank/DDBJ whole genome shotgun (WGS) entry which is preliminary data.</text>
</comment>
<keyword evidence="5" id="KW-0378">Hydrolase</keyword>
<evidence type="ECO:0000313" key="11">
    <source>
        <dbReference type="EMBL" id="GAG80639.1"/>
    </source>
</evidence>
<evidence type="ECO:0000256" key="1">
    <source>
        <dbReference type="ARBA" id="ARBA00001947"/>
    </source>
</evidence>
<dbReference type="PANTHER" id="PTHR42837:SF2">
    <property type="entry name" value="MEMBRANE METALLOPROTEASE ARASP2, CHLOROPLASTIC-RELATED"/>
    <property type="match status" value="1"/>
</dbReference>
<name>X1AFH1_9ZZZZ</name>
<accession>X1AFH1</accession>
<dbReference type="InterPro" id="IPR004387">
    <property type="entry name" value="Pept_M50_Zn"/>
</dbReference>
<dbReference type="AlphaFoldDB" id="X1AFH1"/>
<evidence type="ECO:0000256" key="8">
    <source>
        <dbReference type="ARBA" id="ARBA00023049"/>
    </source>
</evidence>
<protein>
    <recommendedName>
        <fullName evidence="10">Peptidase M50 domain-containing protein</fullName>
    </recommendedName>
</protein>
<dbReference type="InterPro" id="IPR008915">
    <property type="entry name" value="Peptidase_M50"/>
</dbReference>
<evidence type="ECO:0000256" key="3">
    <source>
        <dbReference type="ARBA" id="ARBA00022670"/>
    </source>
</evidence>
<evidence type="ECO:0000256" key="5">
    <source>
        <dbReference type="ARBA" id="ARBA00022801"/>
    </source>
</evidence>
<dbReference type="GO" id="GO:0006508">
    <property type="term" value="P:proteolysis"/>
    <property type="evidence" value="ECO:0007669"/>
    <property type="project" value="UniProtKB-KW"/>
</dbReference>
<gene>
    <name evidence="11" type="ORF">S01H4_35687</name>
</gene>
<keyword evidence="9" id="KW-0472">Membrane</keyword>
<evidence type="ECO:0000256" key="4">
    <source>
        <dbReference type="ARBA" id="ARBA00022692"/>
    </source>
</evidence>
<evidence type="ECO:0000256" key="9">
    <source>
        <dbReference type="ARBA" id="ARBA00023136"/>
    </source>
</evidence>
<sequence>MFSIQLVQFVLGIAALILLHELGHFIAARLLNVEIEEFGIGFPPRIVKLFEYKGTAYSLNWLPLGGFVRPKGENDPDDKILEILSLPGTQRSP</sequence>
<organism evidence="11">
    <name type="scientific">marine sediment metagenome</name>
    <dbReference type="NCBI Taxonomy" id="412755"/>
    <lineage>
        <taxon>unclassified sequences</taxon>
        <taxon>metagenomes</taxon>
        <taxon>ecological metagenomes</taxon>
    </lineage>
</organism>
<keyword evidence="3" id="KW-0645">Protease</keyword>
<reference evidence="11" key="1">
    <citation type="journal article" date="2014" name="Front. Microbiol.">
        <title>High frequency of phylogenetically diverse reductive dehalogenase-homologous genes in deep subseafloor sedimentary metagenomes.</title>
        <authorList>
            <person name="Kawai M."/>
            <person name="Futagami T."/>
            <person name="Toyoda A."/>
            <person name="Takaki Y."/>
            <person name="Nishi S."/>
            <person name="Hori S."/>
            <person name="Arai W."/>
            <person name="Tsubouchi T."/>
            <person name="Morono Y."/>
            <person name="Uchiyama I."/>
            <person name="Ito T."/>
            <person name="Fujiyama A."/>
            <person name="Inagaki F."/>
            <person name="Takami H."/>
        </authorList>
    </citation>
    <scope>NUCLEOTIDE SEQUENCE</scope>
    <source>
        <strain evidence="11">Expedition CK06-06</strain>
    </source>
</reference>
<keyword evidence="6" id="KW-0862">Zinc</keyword>